<name>A0A7U7G693_9PROT</name>
<dbReference type="AlphaFoldDB" id="A0A7U7G693"/>
<proteinExistence type="predicted"/>
<evidence type="ECO:0000313" key="2">
    <source>
        <dbReference type="Proteomes" id="UP000027590"/>
    </source>
</evidence>
<dbReference type="RefSeq" id="WP_043560252.1">
    <property type="nucleotide sequence ID" value="NZ_CBLY010000006.1"/>
</dbReference>
<dbReference type="EMBL" id="CBLY010000006">
    <property type="protein sequence ID" value="CDG33932.1"/>
    <property type="molecule type" value="Genomic_DNA"/>
</dbReference>
<evidence type="ECO:0000313" key="1">
    <source>
        <dbReference type="EMBL" id="CDG33932.1"/>
    </source>
</evidence>
<sequence length="155" mass="17816">MAIEYFAGDMIAPAGGIAVDVASDIGNNLQNVAAQYEKRKGEQAAFERGIELARREWQARYEEVYKNKSEAWSRAVSAGVKVADLQERLKNEVREKIFLDCQRFGYAQAIGMLKSFCDYANRFTKDYKGRVVSFNKFFIIQVNLFPFMKKLPFQM</sequence>
<reference evidence="1 2" key="1">
    <citation type="journal article" date="2014" name="Genome Biol. Evol.">
        <title>Acetic acid bacteria genomes reveal functional traits for adaptation to life in insect guts.</title>
        <authorList>
            <person name="Chouaia B."/>
            <person name="Gaiarsa S."/>
            <person name="Crotti E."/>
            <person name="Comandatore F."/>
            <person name="Degli Esposti M."/>
            <person name="Ricci I."/>
            <person name="Alma A."/>
            <person name="Favia G."/>
            <person name="Bandi C."/>
            <person name="Daffonchio D."/>
        </authorList>
    </citation>
    <scope>NUCLEOTIDE SEQUENCE [LARGE SCALE GENOMIC DNA]</scope>
    <source>
        <strain evidence="2">AM169</strain>
    </source>
</reference>
<accession>A0A7U7G693</accession>
<dbReference type="Proteomes" id="UP000027590">
    <property type="component" value="Unassembled WGS sequence"/>
</dbReference>
<gene>
    <name evidence="1" type="ORF">SACS_1194</name>
</gene>
<reference evidence="1 2" key="2">
    <citation type="journal article" date="2014" name="PLoS ONE">
        <title>Evolution of mitochondria reconstructed from the energy metabolism of living bacteria.</title>
        <authorList>
            <person name="Degli Esposti M."/>
            <person name="Chouaia B."/>
            <person name="Comandatore F."/>
            <person name="Crotti E."/>
            <person name="Sassera D."/>
            <person name="Lievens P.M."/>
            <person name="Daffonchio D."/>
            <person name="Bandi C."/>
        </authorList>
    </citation>
    <scope>NUCLEOTIDE SEQUENCE [LARGE SCALE GENOMIC DNA]</scope>
    <source>
        <strain evidence="2">AM169</strain>
    </source>
</reference>
<comment type="caution">
    <text evidence="1">The sequence shown here is derived from an EMBL/GenBank/DDBJ whole genome shotgun (WGS) entry which is preliminary data.</text>
</comment>
<protein>
    <submittedName>
        <fullName evidence="1">Uncharacterized protein</fullName>
    </submittedName>
</protein>
<organism evidence="1 2">
    <name type="scientific">Parasaccharibacter apium</name>
    <dbReference type="NCBI Taxonomy" id="1510841"/>
    <lineage>
        <taxon>Bacteria</taxon>
        <taxon>Pseudomonadati</taxon>
        <taxon>Pseudomonadota</taxon>
        <taxon>Alphaproteobacteria</taxon>
        <taxon>Acetobacterales</taxon>
        <taxon>Acetobacteraceae</taxon>
        <taxon>Parasaccharibacter</taxon>
    </lineage>
</organism>